<protein>
    <submittedName>
        <fullName evidence="1">Uncharacterized protein</fullName>
    </submittedName>
</protein>
<comment type="caution">
    <text evidence="1">The sequence shown here is derived from an EMBL/GenBank/DDBJ whole genome shotgun (WGS) entry which is preliminary data.</text>
</comment>
<dbReference type="AlphaFoldDB" id="A0A840VD07"/>
<accession>A0A840VD07</accession>
<dbReference type="EMBL" id="JACHFD010000025">
    <property type="protein sequence ID" value="MBB5353404.1"/>
    <property type="molecule type" value="Genomic_DNA"/>
</dbReference>
<gene>
    <name evidence="1" type="ORF">HNR46_003661</name>
</gene>
<evidence type="ECO:0000313" key="2">
    <source>
        <dbReference type="Proteomes" id="UP000557717"/>
    </source>
</evidence>
<name>A0A840VD07_9BACT</name>
<reference evidence="1 2" key="1">
    <citation type="submission" date="2020-08" db="EMBL/GenBank/DDBJ databases">
        <title>Genomic Encyclopedia of Type Strains, Phase IV (KMG-IV): sequencing the most valuable type-strain genomes for metagenomic binning, comparative biology and taxonomic classification.</title>
        <authorList>
            <person name="Goeker M."/>
        </authorList>
    </citation>
    <scope>NUCLEOTIDE SEQUENCE [LARGE SCALE GENOMIC DNA]</scope>
    <source>
        <strain evidence="1 2">YC6886</strain>
    </source>
</reference>
<dbReference type="Proteomes" id="UP000557717">
    <property type="component" value="Unassembled WGS sequence"/>
</dbReference>
<dbReference type="RefSeq" id="WP_184021273.1">
    <property type="nucleotide sequence ID" value="NZ_JACHFD010000025.1"/>
</dbReference>
<keyword evidence="2" id="KW-1185">Reference proteome</keyword>
<organism evidence="1 2">
    <name type="scientific">Haloferula luteola</name>
    <dbReference type="NCBI Taxonomy" id="595692"/>
    <lineage>
        <taxon>Bacteria</taxon>
        <taxon>Pseudomonadati</taxon>
        <taxon>Verrucomicrobiota</taxon>
        <taxon>Verrucomicrobiia</taxon>
        <taxon>Verrucomicrobiales</taxon>
        <taxon>Verrucomicrobiaceae</taxon>
        <taxon>Haloferula</taxon>
    </lineage>
</organism>
<proteinExistence type="predicted"/>
<evidence type="ECO:0000313" key="1">
    <source>
        <dbReference type="EMBL" id="MBB5353404.1"/>
    </source>
</evidence>
<sequence length="46" mass="5348">MIEKDHSQLSFRKQATLLGVNRNRLETAEGVSEEDRAIMRGIDERF</sequence>